<evidence type="ECO:0000313" key="7">
    <source>
        <dbReference type="Proteomes" id="UP000228906"/>
    </source>
</evidence>
<comment type="function">
    <text evidence="3 5">Binds to 23S rRNA. Forms part of two intersubunit bridges in the 70S ribosome.</text>
</comment>
<dbReference type="InterPro" id="IPR036853">
    <property type="entry name" value="Ribosomal_uL14_sf"/>
</dbReference>
<dbReference type="CDD" id="cd00337">
    <property type="entry name" value="Ribosomal_uL14"/>
    <property type="match status" value="1"/>
</dbReference>
<dbReference type="HAMAP" id="MF_01367">
    <property type="entry name" value="Ribosomal_uL14"/>
    <property type="match status" value="1"/>
</dbReference>
<accession>A0A2H0V064</accession>
<evidence type="ECO:0000256" key="3">
    <source>
        <dbReference type="HAMAP-Rule" id="MF_01367"/>
    </source>
</evidence>
<dbReference type="SMART" id="SM01374">
    <property type="entry name" value="Ribosomal_L14"/>
    <property type="match status" value="1"/>
</dbReference>
<comment type="similarity">
    <text evidence="3 4">Belongs to the universal ribosomal protein uL14 family.</text>
</comment>
<evidence type="ECO:0000256" key="4">
    <source>
        <dbReference type="RuleBase" id="RU003949"/>
    </source>
</evidence>
<name>A0A2H0V064_9BACT</name>
<dbReference type="InterPro" id="IPR000218">
    <property type="entry name" value="Ribosomal_uL14"/>
</dbReference>
<comment type="subunit">
    <text evidence="3">Part of the 50S ribosomal subunit. Forms a cluster with proteins L3 and L19. In the 70S ribosome, L14 and L19 interact and together make contacts with the 16S rRNA in bridges B5 and B8.</text>
</comment>
<dbReference type="SUPFAM" id="SSF50193">
    <property type="entry name" value="Ribosomal protein L14"/>
    <property type="match status" value="1"/>
</dbReference>
<dbReference type="GO" id="GO:0070180">
    <property type="term" value="F:large ribosomal subunit rRNA binding"/>
    <property type="evidence" value="ECO:0007669"/>
    <property type="project" value="TreeGrafter"/>
</dbReference>
<sequence length="122" mass="13630">MIQTKTKLNVADNTGAKMVQCIGVPGGTRKRYAHLGQIIRVVVKVAAPRREVKKHQVLKAVIVRQHKPFRRADGSFLIFDDNACCLLNDNNLPKGNRILGPVPRELKEMGFETIITMAKDVI</sequence>
<proteinExistence type="inferred from homology"/>
<dbReference type="Pfam" id="PF00238">
    <property type="entry name" value="Ribosomal_L14"/>
    <property type="match status" value="1"/>
</dbReference>
<dbReference type="GO" id="GO:0006412">
    <property type="term" value="P:translation"/>
    <property type="evidence" value="ECO:0007669"/>
    <property type="project" value="UniProtKB-UniRule"/>
</dbReference>
<evidence type="ECO:0000256" key="1">
    <source>
        <dbReference type="ARBA" id="ARBA00022980"/>
    </source>
</evidence>
<dbReference type="InterPro" id="IPR005745">
    <property type="entry name" value="Ribosomal_uL14_bac-type"/>
</dbReference>
<comment type="caution">
    <text evidence="6">The sequence shown here is derived from an EMBL/GenBank/DDBJ whole genome shotgun (WGS) entry which is preliminary data.</text>
</comment>
<reference evidence="7" key="1">
    <citation type="submission" date="2017-09" db="EMBL/GenBank/DDBJ databases">
        <title>Depth-based differentiation of microbial function through sediment-hosted aquifers and enrichment of novel symbionts in the deep terrestrial subsurface.</title>
        <authorList>
            <person name="Probst A.J."/>
            <person name="Ladd B."/>
            <person name="Jarett J.K."/>
            <person name="Geller-Mcgrath D.E."/>
            <person name="Sieber C.M.K."/>
            <person name="Emerson J.B."/>
            <person name="Anantharaman K."/>
            <person name="Thomas B.C."/>
            <person name="Malmstrom R."/>
            <person name="Stieglmeier M."/>
            <person name="Klingl A."/>
            <person name="Woyke T."/>
            <person name="Ryan C.M."/>
            <person name="Banfield J.F."/>
        </authorList>
    </citation>
    <scope>NUCLEOTIDE SEQUENCE [LARGE SCALE GENOMIC DNA]</scope>
</reference>
<organism evidence="6 7">
    <name type="scientific">bacterium (Candidatus Gribaldobacteria) CG10_big_fil_rev_8_21_14_0_10_41_12</name>
    <dbReference type="NCBI Taxonomy" id="2014277"/>
    <lineage>
        <taxon>Bacteria</taxon>
        <taxon>Candidatus Gribaldobacteria</taxon>
    </lineage>
</organism>
<evidence type="ECO:0000256" key="2">
    <source>
        <dbReference type="ARBA" id="ARBA00023274"/>
    </source>
</evidence>
<dbReference type="PANTHER" id="PTHR11761:SF3">
    <property type="entry name" value="LARGE RIBOSOMAL SUBUNIT PROTEIN UL14M"/>
    <property type="match status" value="1"/>
</dbReference>
<keyword evidence="3 5" id="KW-0694">RNA-binding</keyword>
<dbReference type="EMBL" id="PFAV01000003">
    <property type="protein sequence ID" value="PIR91829.1"/>
    <property type="molecule type" value="Genomic_DNA"/>
</dbReference>
<evidence type="ECO:0000313" key="6">
    <source>
        <dbReference type="EMBL" id="PIR91829.1"/>
    </source>
</evidence>
<dbReference type="NCBIfam" id="TIGR01067">
    <property type="entry name" value="rplN_bact"/>
    <property type="match status" value="1"/>
</dbReference>
<dbReference type="Gene3D" id="2.40.150.20">
    <property type="entry name" value="Ribosomal protein L14"/>
    <property type="match status" value="1"/>
</dbReference>
<keyword evidence="3 5" id="KW-0699">rRNA-binding</keyword>
<dbReference type="GO" id="GO:0003735">
    <property type="term" value="F:structural constituent of ribosome"/>
    <property type="evidence" value="ECO:0007669"/>
    <property type="project" value="InterPro"/>
</dbReference>
<evidence type="ECO:0000256" key="5">
    <source>
        <dbReference type="RuleBase" id="RU003950"/>
    </source>
</evidence>
<gene>
    <name evidence="3" type="primary">rplN</name>
    <name evidence="6" type="ORF">COU03_00200</name>
</gene>
<dbReference type="PANTHER" id="PTHR11761">
    <property type="entry name" value="50S/60S RIBOSOMAL PROTEIN L14/L23"/>
    <property type="match status" value="1"/>
</dbReference>
<protein>
    <recommendedName>
        <fullName evidence="3">Large ribosomal subunit protein uL14</fullName>
    </recommendedName>
</protein>
<dbReference type="Proteomes" id="UP000228906">
    <property type="component" value="Unassembled WGS sequence"/>
</dbReference>
<keyword evidence="2 3" id="KW-0687">Ribonucleoprotein</keyword>
<keyword evidence="1 3" id="KW-0689">Ribosomal protein</keyword>
<dbReference type="GO" id="GO:0022625">
    <property type="term" value="C:cytosolic large ribosomal subunit"/>
    <property type="evidence" value="ECO:0007669"/>
    <property type="project" value="TreeGrafter"/>
</dbReference>
<dbReference type="AlphaFoldDB" id="A0A2H0V064"/>